<dbReference type="CDD" id="cd00570">
    <property type="entry name" value="GST_N_family"/>
    <property type="match status" value="1"/>
</dbReference>
<dbReference type="Pfam" id="PF13417">
    <property type="entry name" value="GST_N_3"/>
    <property type="match status" value="1"/>
</dbReference>
<dbReference type="PROSITE" id="PS50404">
    <property type="entry name" value="GST_NTER"/>
    <property type="match status" value="1"/>
</dbReference>
<dbReference type="SUPFAM" id="SSF52833">
    <property type="entry name" value="Thioredoxin-like"/>
    <property type="match status" value="1"/>
</dbReference>
<dbReference type="EMBL" id="QWIT01000247">
    <property type="protein sequence ID" value="RMZ27478.1"/>
    <property type="molecule type" value="Genomic_DNA"/>
</dbReference>
<name>A0A3M7IPT3_HORWE</name>
<dbReference type="NCBIfam" id="NF041278">
    <property type="entry name" value="CmcJ_NvfI_EfuI"/>
    <property type="match status" value="1"/>
</dbReference>
<organism evidence="4 5">
    <name type="scientific">Hortaea werneckii</name>
    <name type="common">Black yeast</name>
    <name type="synonym">Cladosporium werneckii</name>
    <dbReference type="NCBI Taxonomy" id="91943"/>
    <lineage>
        <taxon>Eukaryota</taxon>
        <taxon>Fungi</taxon>
        <taxon>Dikarya</taxon>
        <taxon>Ascomycota</taxon>
        <taxon>Pezizomycotina</taxon>
        <taxon>Dothideomycetes</taxon>
        <taxon>Dothideomycetidae</taxon>
        <taxon>Mycosphaerellales</taxon>
        <taxon>Teratosphaeriaceae</taxon>
        <taxon>Hortaea</taxon>
    </lineage>
</organism>
<dbReference type="GO" id="GO:0016491">
    <property type="term" value="F:oxidoreductase activity"/>
    <property type="evidence" value="ECO:0007669"/>
    <property type="project" value="InterPro"/>
</dbReference>
<dbReference type="InterPro" id="IPR004045">
    <property type="entry name" value="Glutathione_S-Trfase_N"/>
</dbReference>
<dbReference type="InterPro" id="IPR044053">
    <property type="entry name" value="AsaB-like"/>
</dbReference>
<sequence>MTTTTQTQAKFGTTADITIPRGETRSTLTFFAPPPSGETPYNLAGDWQNHPPEGVPKKNYEEFNQEVEIQDIRGRESDFDININGFGTLSGVSSEEKDFNDDEHIKRVYYPEVEKLLLDNVPGAKRIFLFDHTVRRSDPNASRAPVTRAHIDQTTKSATQRVHNHMGGEAEELLKGRVRLINVWRPLNGPVVASPLAYADSRSVPDEDIVPVEHRYPDRTGETAGVKFTPRGRWHYWSGMTNDERILLQCYDSEDGARTPHTAFKDPRTQPDWPGRESIESTLSSKTMAEEGEAAPPVVLFGYDASTFTLKVRLALRIKQIPYAFITVPSMMPRPLLKDTFGLTYRKIPVLAIGKEVYCDTSIIIEALEHFFPESEGYQTLYPTATDGRDYRPMIRGFASYWTDRPLFRVTTGLIPSSVWRTKFGEDRAELIGHKLDAEKLEKKVPENLSRLDMQLSILEPLFANEDTPWIFSASSPSLADISVFYQLSWGSDIAAGRLINNLTGGDASDTETVGATSVFNAKRYPALFTWYTTFQRYIENLPSTETKDPDFSEILEQIKQSPSLGKKSLLLPTPRSSHAELDEKTGLKEGTVVTVAPDDTGRADPTIGTLVMMSPEEAVIKPQPLEKAAKVDVRIHFPRLGFTVRPVDKAML</sequence>
<comment type="similarity">
    <text evidence="1">Belongs to the asaB hydroxylase/desaturase family.</text>
</comment>
<evidence type="ECO:0000313" key="4">
    <source>
        <dbReference type="EMBL" id="RMZ27478.1"/>
    </source>
</evidence>
<dbReference type="VEuPathDB" id="FungiDB:BTJ68_07985"/>
<dbReference type="OrthoDB" id="202840at2759"/>
<reference evidence="4 5" key="1">
    <citation type="journal article" date="2018" name="BMC Genomics">
        <title>Genomic evidence for intraspecific hybridization in a clonal and extremely halotolerant yeast.</title>
        <authorList>
            <person name="Gostincar C."/>
            <person name="Stajich J.E."/>
            <person name="Zupancic J."/>
            <person name="Zalar P."/>
            <person name="Gunde-Cimerman N."/>
        </authorList>
    </citation>
    <scope>NUCLEOTIDE SEQUENCE [LARGE SCALE GENOMIC DNA]</scope>
    <source>
        <strain evidence="4 5">EXF-120</strain>
    </source>
</reference>
<dbReference type="InterPro" id="IPR058268">
    <property type="entry name" value="DUF7962"/>
</dbReference>
<proteinExistence type="inferred from homology"/>
<dbReference type="Gene3D" id="3.40.30.110">
    <property type="match status" value="2"/>
</dbReference>
<dbReference type="Proteomes" id="UP000281677">
    <property type="component" value="Unassembled WGS sequence"/>
</dbReference>
<accession>A0A3M7IPT3</accession>
<dbReference type="InterPro" id="IPR036249">
    <property type="entry name" value="Thioredoxin-like_sf"/>
</dbReference>
<comment type="caution">
    <text evidence="4">The sequence shown here is derived from an EMBL/GenBank/DDBJ whole genome shotgun (WGS) entry which is preliminary data.</text>
</comment>
<feature type="domain" description="GST N-terminal" evidence="3">
    <location>
        <begin position="296"/>
        <end position="376"/>
    </location>
</feature>
<protein>
    <recommendedName>
        <fullName evidence="3">GST N-terminal domain-containing protein</fullName>
    </recommendedName>
</protein>
<gene>
    <name evidence="4" type="ORF">D0859_08445</name>
</gene>
<evidence type="ECO:0000259" key="3">
    <source>
        <dbReference type="PROSITE" id="PS50404"/>
    </source>
</evidence>
<evidence type="ECO:0000256" key="2">
    <source>
        <dbReference type="SAM" id="MobiDB-lite"/>
    </source>
</evidence>
<evidence type="ECO:0000313" key="5">
    <source>
        <dbReference type="Proteomes" id="UP000281677"/>
    </source>
</evidence>
<dbReference type="PANTHER" id="PTHR34598:SF1">
    <property type="entry name" value="PUTATIVE (AFU_ORTHOLOGUE AFUA_3G13140)-RELATED"/>
    <property type="match status" value="1"/>
</dbReference>
<dbReference type="Pfam" id="PF25907">
    <property type="entry name" value="DUF7962"/>
    <property type="match status" value="1"/>
</dbReference>
<evidence type="ECO:0000256" key="1">
    <source>
        <dbReference type="ARBA" id="ARBA00023604"/>
    </source>
</evidence>
<dbReference type="PANTHER" id="PTHR34598">
    <property type="entry name" value="BLL6449 PROTEIN"/>
    <property type="match status" value="1"/>
</dbReference>
<feature type="region of interest" description="Disordered" evidence="2">
    <location>
        <begin position="22"/>
        <end position="41"/>
    </location>
</feature>
<dbReference type="VEuPathDB" id="FungiDB:BTJ68_07984"/>
<dbReference type="AlphaFoldDB" id="A0A3M7IPT3"/>
<feature type="region of interest" description="Disordered" evidence="2">
    <location>
        <begin position="258"/>
        <end position="278"/>
    </location>
</feature>